<feature type="transmembrane region" description="Helical" evidence="8">
    <location>
        <begin position="277"/>
        <end position="299"/>
    </location>
</feature>
<keyword evidence="8" id="KW-0812">Transmembrane</keyword>
<dbReference type="SUPFAM" id="SSF50156">
    <property type="entry name" value="PDZ domain-like"/>
    <property type="match status" value="1"/>
</dbReference>
<evidence type="ECO:0000256" key="2">
    <source>
        <dbReference type="ARBA" id="ARBA00012438"/>
    </source>
</evidence>
<comment type="catalytic activity">
    <reaction evidence="1">
        <text>ATP + protein L-histidine = ADP + protein N-phospho-L-histidine.</text>
        <dbReference type="EC" id="2.7.13.3"/>
    </reaction>
</comment>
<dbReference type="Pfam" id="PF02518">
    <property type="entry name" value="HATPase_c"/>
    <property type="match status" value="1"/>
</dbReference>
<feature type="transmembrane region" description="Helical" evidence="8">
    <location>
        <begin position="170"/>
        <end position="195"/>
    </location>
</feature>
<reference evidence="10 11" key="1">
    <citation type="submission" date="2018-01" db="EMBL/GenBank/DDBJ databases">
        <title>The whole genome sequencing and assembly of Paenibacillus chitinolyticus KCCM 41400 strain.</title>
        <authorList>
            <person name="Kim J.-Y."/>
            <person name="Park M.-K."/>
            <person name="Lee Y.-J."/>
            <person name="Yi H."/>
            <person name="Bahn Y.-S."/>
            <person name="Kim J.F."/>
            <person name="Lee D.-W."/>
        </authorList>
    </citation>
    <scope>NUCLEOTIDE SEQUENCE [LARGE SCALE GENOMIC DNA]</scope>
    <source>
        <strain evidence="10 11">KCCM 41400</strain>
    </source>
</reference>
<dbReference type="GO" id="GO:0046983">
    <property type="term" value="F:protein dimerization activity"/>
    <property type="evidence" value="ECO:0007669"/>
    <property type="project" value="InterPro"/>
</dbReference>
<protein>
    <recommendedName>
        <fullName evidence="2">histidine kinase</fullName>
        <ecNumber evidence="2">2.7.13.3</ecNumber>
    </recommendedName>
</protein>
<dbReference type="InterPro" id="IPR003594">
    <property type="entry name" value="HATPase_dom"/>
</dbReference>
<keyword evidence="7" id="KW-0902">Two-component regulatory system</keyword>
<dbReference type="Pfam" id="PF07730">
    <property type="entry name" value="HisKA_3"/>
    <property type="match status" value="1"/>
</dbReference>
<dbReference type="GO" id="GO:0016020">
    <property type="term" value="C:membrane"/>
    <property type="evidence" value="ECO:0007669"/>
    <property type="project" value="InterPro"/>
</dbReference>
<feature type="transmembrane region" description="Helical" evidence="8">
    <location>
        <begin position="116"/>
        <end position="133"/>
    </location>
</feature>
<evidence type="ECO:0000256" key="1">
    <source>
        <dbReference type="ARBA" id="ARBA00000085"/>
    </source>
</evidence>
<dbReference type="CDD" id="cd16917">
    <property type="entry name" value="HATPase_UhpB-NarQ-NarX-like"/>
    <property type="match status" value="1"/>
</dbReference>
<keyword evidence="6" id="KW-0067">ATP-binding</keyword>
<feature type="transmembrane region" description="Helical" evidence="8">
    <location>
        <begin position="338"/>
        <end position="364"/>
    </location>
</feature>
<dbReference type="InterPro" id="IPR011712">
    <property type="entry name" value="Sig_transdc_His_kin_sub3_dim/P"/>
</dbReference>
<dbReference type="EC" id="2.7.13.3" evidence="2"/>
<gene>
    <name evidence="10" type="ORF">PC41400_29590</name>
</gene>
<dbReference type="InterPro" id="IPR036890">
    <property type="entry name" value="HATPase_C_sf"/>
</dbReference>
<dbReference type="SUPFAM" id="SSF55874">
    <property type="entry name" value="ATPase domain of HSP90 chaperone/DNA topoisomerase II/histidine kinase"/>
    <property type="match status" value="1"/>
</dbReference>
<keyword evidence="4" id="KW-0547">Nucleotide-binding</keyword>
<feature type="transmembrane region" description="Helical" evidence="8">
    <location>
        <begin position="370"/>
        <end position="392"/>
    </location>
</feature>
<dbReference type="EMBL" id="CP026520">
    <property type="protein sequence ID" value="QAV21584.1"/>
    <property type="molecule type" value="Genomic_DNA"/>
</dbReference>
<evidence type="ECO:0000256" key="4">
    <source>
        <dbReference type="ARBA" id="ARBA00022741"/>
    </source>
</evidence>
<evidence type="ECO:0000313" key="10">
    <source>
        <dbReference type="EMBL" id="QAV21584.1"/>
    </source>
</evidence>
<evidence type="ECO:0000313" key="11">
    <source>
        <dbReference type="Proteomes" id="UP000288943"/>
    </source>
</evidence>
<name>A0A410X4W8_9BACL</name>
<evidence type="ECO:0000256" key="3">
    <source>
        <dbReference type="ARBA" id="ARBA00022679"/>
    </source>
</evidence>
<accession>A0A410X4W8</accession>
<evidence type="ECO:0000256" key="8">
    <source>
        <dbReference type="SAM" id="Phobius"/>
    </source>
</evidence>
<evidence type="ECO:0000259" key="9">
    <source>
        <dbReference type="PROSITE" id="PS50109"/>
    </source>
</evidence>
<dbReference type="GO" id="GO:0000155">
    <property type="term" value="F:phosphorelay sensor kinase activity"/>
    <property type="evidence" value="ECO:0007669"/>
    <property type="project" value="InterPro"/>
</dbReference>
<dbReference type="InterPro" id="IPR050482">
    <property type="entry name" value="Sensor_HK_TwoCompSys"/>
</dbReference>
<proteinExistence type="predicted"/>
<evidence type="ECO:0000256" key="6">
    <source>
        <dbReference type="ARBA" id="ARBA00022840"/>
    </source>
</evidence>
<dbReference type="InterPro" id="IPR036034">
    <property type="entry name" value="PDZ_sf"/>
</dbReference>
<sequence>MTKRNLIIFLCFLIFVSLQARFLNLIYTNPYLGIYLKENSEKKWSVDSFDPLGVGKYYDLKKGDVIQQINGKDSMDHTEFRLWRNVEKADALTVARGSEVMEIHFDQKVNIQIHDLIALFFEMVCFSLAGFIYRKGNGNNQEMSAKYLALVFFAIGATFMALGASNRGDISAKILISTFIVLIPCFFLHFLIFFFKQKRINIPSEGALRFWYSIIIFCTLIRMLYFIDPLAYDIYIWFNLIVIPCFLCCLFNNFWLLHQVNKKVKRNRELNSLLKTIWYSLFISFAPFALLSFLPALIIQRELVHSFYTSWFVFIFPVSFAYLILSKKLYDLDLYMRRILFSATISIVPSVITVSCITFIFHMHISWIEITYIFTVILFIFSSFAYSMEYFTTKLEKFMFPRKYFLQQSLKKISKALGTITNFNALKEIILNDIVTTLEIHGGAIVFVEKDGIQVITAGDIDEEDVKTSMENGVYKGDKYTAFEINRHEEYRSFLVVTGKKSNTHLGQEDRHWINLIVTYLSASLENVYLIRKLTLKMYELMANIPNEEATPEFVWLRKTMYDIQEKERIRIAMDLHDTTMQDLFLLKRRLYPILQRFPKMTDEYGQLTGILTHIDLINENLRQSCFELNPYVLQKTGLIGSIRKLVDVESSYSEFQVNFIADCTAQIELLEVERKKHLFRVIQELLNNAKKHSQAEHVTIRLVEENSSINLFYEDDGIGFDRQLKEMNRKNRIISGAGIGLDQMQGRVLLMNGEFYMDTERGKGVQIEIRIPFLEGISA</sequence>
<feature type="transmembrane region" description="Helical" evidence="8">
    <location>
        <begin position="305"/>
        <end position="326"/>
    </location>
</feature>
<keyword evidence="8" id="KW-0472">Membrane</keyword>
<evidence type="ECO:0000256" key="5">
    <source>
        <dbReference type="ARBA" id="ARBA00022777"/>
    </source>
</evidence>
<keyword evidence="3" id="KW-0808">Transferase</keyword>
<dbReference type="SMART" id="SM00387">
    <property type="entry name" value="HATPase_c"/>
    <property type="match status" value="1"/>
</dbReference>
<dbReference type="PANTHER" id="PTHR24421:SF60">
    <property type="entry name" value="SENSOR HISTIDINE KINASE COMP"/>
    <property type="match status" value="1"/>
</dbReference>
<dbReference type="InterPro" id="IPR005467">
    <property type="entry name" value="His_kinase_dom"/>
</dbReference>
<dbReference type="PANTHER" id="PTHR24421">
    <property type="entry name" value="NITRATE/NITRITE SENSOR PROTEIN NARX-RELATED"/>
    <property type="match status" value="1"/>
</dbReference>
<dbReference type="PROSITE" id="PS50109">
    <property type="entry name" value="HIS_KIN"/>
    <property type="match status" value="1"/>
</dbReference>
<dbReference type="Gene3D" id="3.30.565.10">
    <property type="entry name" value="Histidine kinase-like ATPase, C-terminal domain"/>
    <property type="match status" value="1"/>
</dbReference>
<dbReference type="GO" id="GO:0005524">
    <property type="term" value="F:ATP binding"/>
    <property type="evidence" value="ECO:0007669"/>
    <property type="project" value="UniProtKB-KW"/>
</dbReference>
<feature type="transmembrane region" description="Helical" evidence="8">
    <location>
        <begin position="145"/>
        <end position="164"/>
    </location>
</feature>
<organism evidence="10 11">
    <name type="scientific">Paenibacillus chitinolyticus</name>
    <dbReference type="NCBI Taxonomy" id="79263"/>
    <lineage>
        <taxon>Bacteria</taxon>
        <taxon>Bacillati</taxon>
        <taxon>Bacillota</taxon>
        <taxon>Bacilli</taxon>
        <taxon>Bacillales</taxon>
        <taxon>Paenibacillaceae</taxon>
        <taxon>Paenibacillus</taxon>
    </lineage>
</organism>
<feature type="domain" description="Histidine kinase" evidence="9">
    <location>
        <begin position="679"/>
        <end position="776"/>
    </location>
</feature>
<keyword evidence="5" id="KW-0418">Kinase</keyword>
<evidence type="ECO:0000256" key="7">
    <source>
        <dbReference type="ARBA" id="ARBA00023012"/>
    </source>
</evidence>
<feature type="transmembrane region" description="Helical" evidence="8">
    <location>
        <begin position="234"/>
        <end position="256"/>
    </location>
</feature>
<dbReference type="Proteomes" id="UP000288943">
    <property type="component" value="Chromosome"/>
</dbReference>
<dbReference type="KEGG" id="pchi:PC41400_29590"/>
<dbReference type="AlphaFoldDB" id="A0A410X4W8"/>
<feature type="transmembrane region" description="Helical" evidence="8">
    <location>
        <begin position="207"/>
        <end position="228"/>
    </location>
</feature>
<keyword evidence="8" id="KW-1133">Transmembrane helix</keyword>